<evidence type="ECO:0000256" key="7">
    <source>
        <dbReference type="SAM" id="Phobius"/>
    </source>
</evidence>
<evidence type="ECO:0000313" key="11">
    <source>
        <dbReference type="EMBL" id="HIR47769.1"/>
    </source>
</evidence>
<comment type="caution">
    <text evidence="11">The sequence shown here is derived from an EMBL/GenBank/DDBJ whole genome shotgun (WGS) entry which is preliminary data.</text>
</comment>
<keyword evidence="4 7" id="KW-0812">Transmembrane</keyword>
<dbReference type="PANTHER" id="PTHR30221">
    <property type="entry name" value="SMALL-CONDUCTANCE MECHANOSENSITIVE CHANNEL"/>
    <property type="match status" value="1"/>
</dbReference>
<dbReference type="Pfam" id="PF21082">
    <property type="entry name" value="MS_channel_3rd"/>
    <property type="match status" value="1"/>
</dbReference>
<dbReference type="Gene3D" id="3.30.70.100">
    <property type="match status" value="1"/>
</dbReference>
<evidence type="ECO:0000259" key="10">
    <source>
        <dbReference type="Pfam" id="PF21088"/>
    </source>
</evidence>
<dbReference type="Proteomes" id="UP000824242">
    <property type="component" value="Unassembled WGS sequence"/>
</dbReference>
<comment type="subcellular location">
    <subcellularLocation>
        <location evidence="1">Cell membrane</location>
        <topology evidence="1">Multi-pass membrane protein</topology>
    </subcellularLocation>
</comment>
<dbReference type="InterPro" id="IPR049142">
    <property type="entry name" value="MS_channel_1st"/>
</dbReference>
<feature type="domain" description="Mechanosensitive ion channel MscS C-terminal" evidence="9">
    <location>
        <begin position="183"/>
        <end position="264"/>
    </location>
</feature>
<dbReference type="Gene3D" id="1.10.287.1260">
    <property type="match status" value="1"/>
</dbReference>
<dbReference type="GO" id="GO:0005886">
    <property type="term" value="C:plasma membrane"/>
    <property type="evidence" value="ECO:0007669"/>
    <property type="project" value="UniProtKB-SubCell"/>
</dbReference>
<evidence type="ECO:0000256" key="5">
    <source>
        <dbReference type="ARBA" id="ARBA00022989"/>
    </source>
</evidence>
<dbReference type="AlphaFoldDB" id="A0A9D1ANR6"/>
<accession>A0A9D1ANR6</accession>
<dbReference type="EMBL" id="DVGZ01000098">
    <property type="protein sequence ID" value="HIR47769.1"/>
    <property type="molecule type" value="Genomic_DNA"/>
</dbReference>
<dbReference type="Pfam" id="PF05552">
    <property type="entry name" value="MS_channel_1st_1"/>
    <property type="match status" value="1"/>
</dbReference>
<keyword evidence="3" id="KW-1003">Cell membrane</keyword>
<dbReference type="InterPro" id="IPR011066">
    <property type="entry name" value="MscS_channel_C_sf"/>
</dbReference>
<comment type="similarity">
    <text evidence="2">Belongs to the MscS (TC 1.A.23) family.</text>
</comment>
<evidence type="ECO:0000256" key="2">
    <source>
        <dbReference type="ARBA" id="ARBA00008017"/>
    </source>
</evidence>
<dbReference type="SUPFAM" id="SSF50182">
    <property type="entry name" value="Sm-like ribonucleoproteins"/>
    <property type="match status" value="1"/>
</dbReference>
<dbReference type="InterPro" id="IPR011014">
    <property type="entry name" value="MscS_channel_TM-2"/>
</dbReference>
<dbReference type="GO" id="GO:0008381">
    <property type="term" value="F:mechanosensitive monoatomic ion channel activity"/>
    <property type="evidence" value="ECO:0007669"/>
    <property type="project" value="InterPro"/>
</dbReference>
<dbReference type="InterPro" id="IPR008910">
    <property type="entry name" value="MSC_TM_helix"/>
</dbReference>
<feature type="transmembrane region" description="Helical" evidence="7">
    <location>
        <begin position="14"/>
        <end position="38"/>
    </location>
</feature>
<dbReference type="InterPro" id="IPR006685">
    <property type="entry name" value="MscS_channel_2nd"/>
</dbReference>
<dbReference type="InterPro" id="IPR045275">
    <property type="entry name" value="MscS_archaea/bacteria_type"/>
</dbReference>
<dbReference type="PANTHER" id="PTHR30221:SF1">
    <property type="entry name" value="SMALL-CONDUCTANCE MECHANOSENSITIVE CHANNEL"/>
    <property type="match status" value="1"/>
</dbReference>
<feature type="transmembrane region" description="Helical" evidence="7">
    <location>
        <begin position="87"/>
        <end position="105"/>
    </location>
</feature>
<dbReference type="Pfam" id="PF21088">
    <property type="entry name" value="MS_channel_1st"/>
    <property type="match status" value="1"/>
</dbReference>
<name>A0A9D1ANR6_9FIRM</name>
<evidence type="ECO:0000256" key="6">
    <source>
        <dbReference type="ARBA" id="ARBA00023136"/>
    </source>
</evidence>
<keyword evidence="5 7" id="KW-1133">Transmembrane helix</keyword>
<evidence type="ECO:0000256" key="3">
    <source>
        <dbReference type="ARBA" id="ARBA00022475"/>
    </source>
</evidence>
<feature type="domain" description="Mechanosensitive ion channel transmembrane helices 2/3" evidence="10">
    <location>
        <begin position="66"/>
        <end position="106"/>
    </location>
</feature>
<evidence type="ECO:0000259" key="8">
    <source>
        <dbReference type="Pfam" id="PF00924"/>
    </source>
</evidence>
<reference evidence="11" key="2">
    <citation type="journal article" date="2021" name="PeerJ">
        <title>Extensive microbial diversity within the chicken gut microbiome revealed by metagenomics and culture.</title>
        <authorList>
            <person name="Gilroy R."/>
            <person name="Ravi A."/>
            <person name="Getino M."/>
            <person name="Pursley I."/>
            <person name="Horton D.L."/>
            <person name="Alikhan N.F."/>
            <person name="Baker D."/>
            <person name="Gharbi K."/>
            <person name="Hall N."/>
            <person name="Watson M."/>
            <person name="Adriaenssens E.M."/>
            <person name="Foster-Nyarko E."/>
            <person name="Jarju S."/>
            <person name="Secka A."/>
            <person name="Antonio M."/>
            <person name="Oren A."/>
            <person name="Chaudhuri R.R."/>
            <person name="La Ragione R."/>
            <person name="Hildebrand F."/>
            <person name="Pallen M.J."/>
        </authorList>
    </citation>
    <scope>NUCLEOTIDE SEQUENCE</scope>
    <source>
        <strain evidence="11">ChiSxjej1B13-7958</strain>
    </source>
</reference>
<feature type="transmembrane region" description="Helical" evidence="7">
    <location>
        <begin position="59"/>
        <end position="81"/>
    </location>
</feature>
<dbReference type="InterPro" id="IPR049278">
    <property type="entry name" value="MS_channel_C"/>
</dbReference>
<sequence length="282" mass="31138">MNGTPEVSLVWSSLLTWLLSILPRLAIAALIFAAGWWGSKIVTRLLHRAITRAKVDAGVTTFLSSLLSILIKVIVAIMAIAQLGVDVTSLIAALGTAGLAVGLAMKDSMSNVASGAQIVLTKPFRVGDYLSIPSENAEGVVERIEMMFSTLRTFDNKEIVIPNMTLMKCTLINYTAMKTRRLDLTYSVSYRADLKQVKEVLTRLCEEEERIRKDPAPLIAVGEHGDNAVSMVVKVWCALDDYWPVYYAMQERVKLTFDEAGIEIPFPQLDVHFPDSGTEKKS</sequence>
<reference evidence="11" key="1">
    <citation type="submission" date="2020-10" db="EMBL/GenBank/DDBJ databases">
        <authorList>
            <person name="Gilroy R."/>
        </authorList>
    </citation>
    <scope>NUCLEOTIDE SEQUENCE</scope>
    <source>
        <strain evidence="11">ChiSxjej1B13-7958</strain>
    </source>
</reference>
<gene>
    <name evidence="11" type="ORF">IAB89_08990</name>
</gene>
<dbReference type="InterPro" id="IPR010920">
    <property type="entry name" value="LSM_dom_sf"/>
</dbReference>
<keyword evidence="6 7" id="KW-0472">Membrane</keyword>
<dbReference type="SUPFAM" id="SSF82861">
    <property type="entry name" value="Mechanosensitive channel protein MscS (YggB), transmembrane region"/>
    <property type="match status" value="1"/>
</dbReference>
<proteinExistence type="inferred from homology"/>
<evidence type="ECO:0000313" key="12">
    <source>
        <dbReference type="Proteomes" id="UP000824242"/>
    </source>
</evidence>
<protein>
    <submittedName>
        <fullName evidence="11">Mechanosensitive ion channel</fullName>
    </submittedName>
</protein>
<feature type="domain" description="Mechanosensitive ion channel MscS" evidence="8">
    <location>
        <begin position="107"/>
        <end position="175"/>
    </location>
</feature>
<evidence type="ECO:0000259" key="9">
    <source>
        <dbReference type="Pfam" id="PF21082"/>
    </source>
</evidence>
<dbReference type="Pfam" id="PF00924">
    <property type="entry name" value="MS_channel_2nd"/>
    <property type="match status" value="1"/>
</dbReference>
<evidence type="ECO:0000256" key="4">
    <source>
        <dbReference type="ARBA" id="ARBA00022692"/>
    </source>
</evidence>
<evidence type="ECO:0000256" key="1">
    <source>
        <dbReference type="ARBA" id="ARBA00004651"/>
    </source>
</evidence>
<dbReference type="InterPro" id="IPR023408">
    <property type="entry name" value="MscS_beta-dom_sf"/>
</dbReference>
<dbReference type="SUPFAM" id="SSF82689">
    <property type="entry name" value="Mechanosensitive channel protein MscS (YggB), C-terminal domain"/>
    <property type="match status" value="1"/>
</dbReference>
<organism evidence="11 12">
    <name type="scientific">Candidatus Caccousia avicola</name>
    <dbReference type="NCBI Taxonomy" id="2840721"/>
    <lineage>
        <taxon>Bacteria</taxon>
        <taxon>Bacillati</taxon>
        <taxon>Bacillota</taxon>
        <taxon>Clostridia</taxon>
        <taxon>Eubacteriales</taxon>
        <taxon>Oscillospiraceae</taxon>
        <taxon>Oscillospiraceae incertae sedis</taxon>
        <taxon>Candidatus Caccousia</taxon>
    </lineage>
</organism>
<dbReference type="Gene3D" id="2.30.30.60">
    <property type="match status" value="1"/>
</dbReference>